<protein>
    <submittedName>
        <fullName evidence="1">Uncharacterized protein</fullName>
    </submittedName>
</protein>
<evidence type="ECO:0000313" key="1">
    <source>
        <dbReference type="EMBL" id="KAG7169192.1"/>
    </source>
</evidence>
<dbReference type="EMBL" id="JAHLQT010018031">
    <property type="protein sequence ID" value="KAG7169192.1"/>
    <property type="molecule type" value="Genomic_DNA"/>
</dbReference>
<comment type="caution">
    <text evidence="1">The sequence shown here is derived from an EMBL/GenBank/DDBJ whole genome shotgun (WGS) entry which is preliminary data.</text>
</comment>
<dbReference type="Proteomes" id="UP000747542">
    <property type="component" value="Unassembled WGS sequence"/>
</dbReference>
<accession>A0A8J5MZT0</accession>
<gene>
    <name evidence="1" type="ORF">Hamer_G021584</name>
</gene>
<keyword evidence="2" id="KW-1185">Reference proteome</keyword>
<proteinExistence type="predicted"/>
<dbReference type="AlphaFoldDB" id="A0A8J5MZT0"/>
<reference evidence="1" key="1">
    <citation type="journal article" date="2021" name="Sci. Adv.">
        <title>The American lobster genome reveals insights on longevity, neural, and immune adaptations.</title>
        <authorList>
            <person name="Polinski J.M."/>
            <person name="Zimin A.V."/>
            <person name="Clark K.F."/>
            <person name="Kohn A.B."/>
            <person name="Sadowski N."/>
            <person name="Timp W."/>
            <person name="Ptitsyn A."/>
            <person name="Khanna P."/>
            <person name="Romanova D.Y."/>
            <person name="Williams P."/>
            <person name="Greenwood S.J."/>
            <person name="Moroz L.L."/>
            <person name="Walt D.R."/>
            <person name="Bodnar A.G."/>
        </authorList>
    </citation>
    <scope>NUCLEOTIDE SEQUENCE</scope>
    <source>
        <strain evidence="1">GMGI-L3</strain>
    </source>
</reference>
<evidence type="ECO:0000313" key="2">
    <source>
        <dbReference type="Proteomes" id="UP000747542"/>
    </source>
</evidence>
<organism evidence="1 2">
    <name type="scientific">Homarus americanus</name>
    <name type="common">American lobster</name>
    <dbReference type="NCBI Taxonomy" id="6706"/>
    <lineage>
        <taxon>Eukaryota</taxon>
        <taxon>Metazoa</taxon>
        <taxon>Ecdysozoa</taxon>
        <taxon>Arthropoda</taxon>
        <taxon>Crustacea</taxon>
        <taxon>Multicrustacea</taxon>
        <taxon>Malacostraca</taxon>
        <taxon>Eumalacostraca</taxon>
        <taxon>Eucarida</taxon>
        <taxon>Decapoda</taxon>
        <taxon>Pleocyemata</taxon>
        <taxon>Astacidea</taxon>
        <taxon>Nephropoidea</taxon>
        <taxon>Nephropidae</taxon>
        <taxon>Homarus</taxon>
    </lineage>
</organism>
<name>A0A8J5MZT0_HOMAM</name>
<sequence length="126" mass="13958">MAQLSAYDNQWLQSTRAGKTFAPKLQVVPMHMHNRLVWGWPALSFSYASTKSFQSPSSWTTECPFTFEGVTVGNMTVFNATCTLNGTISDNPLPCRPNFIDISGTRIALYCYAVKEHEGGSNRTLG</sequence>